<name>A0A1W4X1K1_AGRPL</name>
<dbReference type="KEGG" id="apln:108740225"/>
<dbReference type="OrthoDB" id="6612654at2759"/>
<dbReference type="Gene3D" id="3.80.20.20">
    <property type="entry name" value="Receptor L-domain"/>
    <property type="match status" value="1"/>
</dbReference>
<dbReference type="InParanoid" id="A0A1W4X1K1"/>
<dbReference type="Proteomes" id="UP000192223">
    <property type="component" value="Unplaced"/>
</dbReference>
<dbReference type="SUPFAM" id="SSF52058">
    <property type="entry name" value="L domain-like"/>
    <property type="match status" value="1"/>
</dbReference>
<gene>
    <name evidence="4" type="primary">LOC108740225</name>
</gene>
<dbReference type="GeneID" id="108740225"/>
<feature type="transmembrane region" description="Helical" evidence="1">
    <location>
        <begin position="12"/>
        <end position="33"/>
    </location>
</feature>
<dbReference type="AlphaFoldDB" id="A0A1W4X1K1"/>
<organism evidence="3 4">
    <name type="scientific">Agrilus planipennis</name>
    <name type="common">Emerald ash borer</name>
    <name type="synonym">Agrilus marcopoli</name>
    <dbReference type="NCBI Taxonomy" id="224129"/>
    <lineage>
        <taxon>Eukaryota</taxon>
        <taxon>Metazoa</taxon>
        <taxon>Ecdysozoa</taxon>
        <taxon>Arthropoda</taxon>
        <taxon>Hexapoda</taxon>
        <taxon>Insecta</taxon>
        <taxon>Pterygota</taxon>
        <taxon>Neoptera</taxon>
        <taxon>Endopterygota</taxon>
        <taxon>Coleoptera</taxon>
        <taxon>Polyphaga</taxon>
        <taxon>Elateriformia</taxon>
        <taxon>Buprestoidea</taxon>
        <taxon>Buprestidae</taxon>
        <taxon>Agrilinae</taxon>
        <taxon>Agrilus</taxon>
    </lineage>
</organism>
<evidence type="ECO:0000259" key="2">
    <source>
        <dbReference type="Pfam" id="PF01030"/>
    </source>
</evidence>
<evidence type="ECO:0000313" key="3">
    <source>
        <dbReference type="Proteomes" id="UP000192223"/>
    </source>
</evidence>
<keyword evidence="3" id="KW-1185">Reference proteome</keyword>
<proteinExistence type="predicted"/>
<keyword evidence="1" id="KW-0472">Membrane</keyword>
<dbReference type="Pfam" id="PF01030">
    <property type="entry name" value="Recep_L_domain"/>
    <property type="match status" value="1"/>
</dbReference>
<keyword evidence="1" id="KW-0812">Transmembrane</keyword>
<feature type="domain" description="Receptor L-domain" evidence="2">
    <location>
        <begin position="55"/>
        <end position="135"/>
    </location>
</feature>
<protein>
    <submittedName>
        <fullName evidence="4">Insulin receptor-like</fullName>
    </submittedName>
</protein>
<reference evidence="4" key="1">
    <citation type="submission" date="2025-08" db="UniProtKB">
        <authorList>
            <consortium name="RefSeq"/>
        </authorList>
    </citation>
    <scope>IDENTIFICATION</scope>
    <source>
        <tissue evidence="4">Entire body</tissue>
    </source>
</reference>
<dbReference type="InterPro" id="IPR036941">
    <property type="entry name" value="Rcpt_L-dom_sf"/>
</dbReference>
<dbReference type="InterPro" id="IPR000494">
    <property type="entry name" value="Rcpt_L-dom"/>
</dbReference>
<evidence type="ECO:0000313" key="4">
    <source>
        <dbReference type="RefSeq" id="XP_018329964.1"/>
    </source>
</evidence>
<sequence>MYVANMVQFNCKLLKLVVSIYVLSRFFVSFLVVKAKNCENVDVRVNLSNFENLRECKVIFGSLYIVLFEMSTPKDFENLTFPDLVEVKNYVIIYRVFGLTSIGKLLPNLSIIRGNTLIRDYSLVIFDLQNLKEMVDGVLPSYVVLHTPSLIRGLLTVCQGVVVTVE</sequence>
<dbReference type="RefSeq" id="XP_018329964.1">
    <property type="nucleotide sequence ID" value="XM_018474462.1"/>
</dbReference>
<dbReference type="STRING" id="224129.A0A1W4X1K1"/>
<accession>A0A1W4X1K1</accession>
<evidence type="ECO:0000256" key="1">
    <source>
        <dbReference type="SAM" id="Phobius"/>
    </source>
</evidence>
<keyword evidence="1" id="KW-1133">Transmembrane helix</keyword>